<comment type="cofactor">
    <cofactor evidence="12">
        <name>FAD</name>
        <dbReference type="ChEBI" id="CHEBI:57692"/>
    </cofactor>
    <cofactor evidence="12">
        <name>FMN</name>
        <dbReference type="ChEBI" id="CHEBI:58210"/>
    </cofactor>
</comment>
<evidence type="ECO:0000256" key="12">
    <source>
        <dbReference type="PIRNR" id="PIRNR000209"/>
    </source>
</evidence>
<keyword evidence="7 12" id="KW-0274">FAD</keyword>
<feature type="domain" description="FAD-binding FR-type" evidence="15">
    <location>
        <begin position="672"/>
        <end position="915"/>
    </location>
</feature>
<dbReference type="PROSITE" id="PS50902">
    <property type="entry name" value="FLAVODOXIN_LIKE"/>
    <property type="match status" value="1"/>
</dbReference>
<dbReference type="SUPFAM" id="SSF52218">
    <property type="entry name" value="Flavoproteins"/>
    <property type="match status" value="1"/>
</dbReference>
<dbReference type="PRINTS" id="PR00463">
    <property type="entry name" value="EP450I"/>
</dbReference>
<evidence type="ECO:0000256" key="13">
    <source>
        <dbReference type="SAM" id="MobiDB-lite"/>
    </source>
</evidence>
<reference evidence="17" key="1">
    <citation type="journal article" date="2019" name="Int. J. Syst. Evol. Microbiol.">
        <title>The Global Catalogue of Microorganisms (GCM) 10K type strain sequencing project: providing services to taxonomists for standard genome sequencing and annotation.</title>
        <authorList>
            <consortium name="The Broad Institute Genomics Platform"/>
            <consortium name="The Broad Institute Genome Sequencing Center for Infectious Disease"/>
            <person name="Wu L."/>
            <person name="Ma J."/>
        </authorList>
    </citation>
    <scope>NUCLEOTIDE SEQUENCE [LARGE SCALE GENOMIC DNA]</scope>
    <source>
        <strain evidence="17">CECT 7297</strain>
    </source>
</reference>
<dbReference type="Gene3D" id="3.40.50.360">
    <property type="match status" value="1"/>
</dbReference>
<dbReference type="Gene3D" id="1.20.990.10">
    <property type="entry name" value="NADPH-cytochrome p450 Reductase, Chain A, domain 3"/>
    <property type="match status" value="1"/>
</dbReference>
<dbReference type="CDD" id="cd06206">
    <property type="entry name" value="bifunctional_CYPOR"/>
    <property type="match status" value="1"/>
</dbReference>
<dbReference type="InterPro" id="IPR001128">
    <property type="entry name" value="Cyt_P450"/>
</dbReference>
<evidence type="ECO:0000256" key="1">
    <source>
        <dbReference type="ARBA" id="ARBA00010018"/>
    </source>
</evidence>
<dbReference type="PIRSF" id="PIRSF000209">
    <property type="entry name" value="Bifunctional_P450_P450R"/>
    <property type="match status" value="1"/>
</dbReference>
<keyword evidence="3 12" id="KW-0349">Heme</keyword>
<gene>
    <name evidence="16" type="ORF">ACFOZ5_11925</name>
</gene>
<comment type="catalytic activity">
    <reaction evidence="12">
        <text>2 oxidized [cytochrome P450] + NADPH = 2 reduced [cytochrome P450] + NADP(+) + H(+)</text>
        <dbReference type="Rhea" id="RHEA:24040"/>
        <dbReference type="Rhea" id="RHEA-COMP:14627"/>
        <dbReference type="Rhea" id="RHEA-COMP:14628"/>
        <dbReference type="ChEBI" id="CHEBI:15378"/>
        <dbReference type="ChEBI" id="CHEBI:55376"/>
        <dbReference type="ChEBI" id="CHEBI:57783"/>
        <dbReference type="ChEBI" id="CHEBI:58349"/>
        <dbReference type="ChEBI" id="CHEBI:60344"/>
        <dbReference type="EC" id="1.6.2.4"/>
    </reaction>
</comment>
<dbReference type="PRINTS" id="PR00385">
    <property type="entry name" value="P450"/>
</dbReference>
<keyword evidence="12" id="KW-0249">Electron transport</keyword>
<dbReference type="EC" id="1.6.2.4" evidence="12"/>
<comment type="catalytic activity">
    <reaction evidence="12">
        <text>an organic molecule + reduced [NADPH--hemoprotein reductase] + O2 = an alcohol + oxidized [NADPH--hemoprotein reductase] + H2O + H(+)</text>
        <dbReference type="Rhea" id="RHEA:17149"/>
        <dbReference type="Rhea" id="RHEA-COMP:11964"/>
        <dbReference type="Rhea" id="RHEA-COMP:11965"/>
        <dbReference type="ChEBI" id="CHEBI:15377"/>
        <dbReference type="ChEBI" id="CHEBI:15378"/>
        <dbReference type="ChEBI" id="CHEBI:15379"/>
        <dbReference type="ChEBI" id="CHEBI:30879"/>
        <dbReference type="ChEBI" id="CHEBI:57618"/>
        <dbReference type="ChEBI" id="CHEBI:58210"/>
        <dbReference type="ChEBI" id="CHEBI:142491"/>
        <dbReference type="EC" id="1.14.14.1"/>
    </reaction>
</comment>
<dbReference type="InterPro" id="IPR017938">
    <property type="entry name" value="Riboflavin_synthase-like_b-brl"/>
</dbReference>
<dbReference type="InterPro" id="IPR001433">
    <property type="entry name" value="OxRdtase_FAD/NAD-bd"/>
</dbReference>
<feature type="domain" description="Flavodoxin-like" evidence="14">
    <location>
        <begin position="499"/>
        <end position="639"/>
    </location>
</feature>
<dbReference type="InterPro" id="IPR017927">
    <property type="entry name" value="FAD-bd_FR_type"/>
</dbReference>
<dbReference type="InterPro" id="IPR008254">
    <property type="entry name" value="Flavodoxin/NO_synth"/>
</dbReference>
<evidence type="ECO:0000259" key="14">
    <source>
        <dbReference type="PROSITE" id="PS50902"/>
    </source>
</evidence>
<evidence type="ECO:0000256" key="3">
    <source>
        <dbReference type="ARBA" id="ARBA00022617"/>
    </source>
</evidence>
<dbReference type="InterPro" id="IPR039261">
    <property type="entry name" value="FNR_nucleotide-bd"/>
</dbReference>
<dbReference type="InterPro" id="IPR017972">
    <property type="entry name" value="Cyt_P450_CS"/>
</dbReference>
<dbReference type="EMBL" id="JBHSDI010000015">
    <property type="protein sequence ID" value="MFC4259737.1"/>
    <property type="molecule type" value="Genomic_DNA"/>
</dbReference>
<accession>A0ABV8QH60</accession>
<dbReference type="SUPFAM" id="SSF52343">
    <property type="entry name" value="Ferredoxin reductase-like, C-terminal NADP-linked domain"/>
    <property type="match status" value="1"/>
</dbReference>
<dbReference type="PANTHER" id="PTHR19384">
    <property type="entry name" value="NITRIC OXIDE SYNTHASE-RELATED"/>
    <property type="match status" value="1"/>
</dbReference>
<feature type="compositionally biased region" description="Low complexity" evidence="13">
    <location>
        <begin position="1"/>
        <end position="19"/>
    </location>
</feature>
<organism evidence="16 17">
    <name type="scientific">Marinobacter lacisalsi</name>
    <dbReference type="NCBI Taxonomy" id="475979"/>
    <lineage>
        <taxon>Bacteria</taxon>
        <taxon>Pseudomonadati</taxon>
        <taxon>Pseudomonadota</taxon>
        <taxon>Gammaproteobacteria</taxon>
        <taxon>Pseudomonadales</taxon>
        <taxon>Marinobacteraceae</taxon>
        <taxon>Marinobacter</taxon>
    </lineage>
</organism>
<dbReference type="EC" id="1.14.14.1" evidence="12"/>
<dbReference type="Gene3D" id="3.40.50.80">
    <property type="entry name" value="Nucleotide-binding domain of ferredoxin-NADP reductase (FNR) module"/>
    <property type="match status" value="1"/>
</dbReference>
<dbReference type="Pfam" id="PF00067">
    <property type="entry name" value="p450"/>
    <property type="match status" value="1"/>
</dbReference>
<evidence type="ECO:0000256" key="5">
    <source>
        <dbReference type="ARBA" id="ARBA00022643"/>
    </source>
</evidence>
<feature type="compositionally biased region" description="Low complexity" evidence="13">
    <location>
        <begin position="474"/>
        <end position="485"/>
    </location>
</feature>
<comment type="caution">
    <text evidence="16">The sequence shown here is derived from an EMBL/GenBank/DDBJ whole genome shotgun (WGS) entry which is preliminary data.</text>
</comment>
<dbReference type="Pfam" id="PF00258">
    <property type="entry name" value="Flavodoxin_1"/>
    <property type="match status" value="1"/>
</dbReference>
<evidence type="ECO:0000256" key="4">
    <source>
        <dbReference type="ARBA" id="ARBA00022630"/>
    </source>
</evidence>
<dbReference type="Pfam" id="PF00667">
    <property type="entry name" value="FAD_binding_1"/>
    <property type="match status" value="1"/>
</dbReference>
<proteinExistence type="inferred from homology"/>
<name>A0ABV8QH60_9GAMM</name>
<evidence type="ECO:0000256" key="10">
    <source>
        <dbReference type="ARBA" id="ARBA00023004"/>
    </source>
</evidence>
<evidence type="ECO:0000256" key="11">
    <source>
        <dbReference type="ARBA" id="ARBA00023033"/>
    </source>
</evidence>
<keyword evidence="17" id="KW-1185">Reference proteome</keyword>
<dbReference type="PROSITE" id="PS51384">
    <property type="entry name" value="FAD_FR"/>
    <property type="match status" value="1"/>
</dbReference>
<dbReference type="CDD" id="cd11068">
    <property type="entry name" value="CYP120A1"/>
    <property type="match status" value="1"/>
</dbReference>
<keyword evidence="9 12" id="KW-0560">Oxidoreductase</keyword>
<evidence type="ECO:0000256" key="6">
    <source>
        <dbReference type="ARBA" id="ARBA00022723"/>
    </source>
</evidence>
<evidence type="ECO:0000256" key="9">
    <source>
        <dbReference type="ARBA" id="ARBA00023002"/>
    </source>
</evidence>
<evidence type="ECO:0000256" key="7">
    <source>
        <dbReference type="ARBA" id="ARBA00022827"/>
    </source>
</evidence>
<dbReference type="Pfam" id="PF00175">
    <property type="entry name" value="NAD_binding_1"/>
    <property type="match status" value="1"/>
</dbReference>
<evidence type="ECO:0000313" key="16">
    <source>
        <dbReference type="EMBL" id="MFC4259737.1"/>
    </source>
</evidence>
<feature type="region of interest" description="Disordered" evidence="13">
    <location>
        <begin position="471"/>
        <end position="497"/>
    </location>
</feature>
<dbReference type="InterPro" id="IPR002401">
    <property type="entry name" value="Cyt_P450_E_grp-I"/>
</dbReference>
<dbReference type="Gene3D" id="1.10.630.10">
    <property type="entry name" value="Cytochrome P450"/>
    <property type="match status" value="1"/>
</dbReference>
<evidence type="ECO:0000256" key="8">
    <source>
        <dbReference type="ARBA" id="ARBA00022857"/>
    </source>
</evidence>
<keyword evidence="11 12" id="KW-0503">Monooxygenase</keyword>
<dbReference type="InterPro" id="IPR003097">
    <property type="entry name" value="CysJ-like_FAD-binding"/>
</dbReference>
<keyword evidence="2 12" id="KW-0813">Transport</keyword>
<evidence type="ECO:0000256" key="2">
    <source>
        <dbReference type="ARBA" id="ARBA00022448"/>
    </source>
</evidence>
<protein>
    <recommendedName>
        <fullName evidence="12">Bifunctional cytochrome P450/NADPH--P450 reductase</fullName>
    </recommendedName>
    <domain>
        <recommendedName>
            <fullName evidence="12">Cytochrome P450</fullName>
            <ecNumber evidence="12">1.14.14.1</ecNumber>
        </recommendedName>
    </domain>
    <domain>
        <recommendedName>
            <fullName evidence="12">NADPH--cytochrome P450 reductase</fullName>
            <ecNumber evidence="12">1.6.2.4</ecNumber>
        </recommendedName>
    </domain>
</protein>
<sequence>MTQGSGTPTTTTSEITLQPLPHPPRWPLVGNLLQIPRSRMAQYFLDVSRDFDGIFEMDFAGVRIPFAFSAALVEELCDETRFRKVIRPPLSLLRDVVGDGLFTAKSDEAPWGKAHRILMPAFSQRAMKGYFNAMADVAGQLCDYWEAHQGDDLLVADDMTRLTLDTISLAGFDYRFNSFDSRDLHPFLGAMVRVLAANMAKLTRLPMLERLRKDPPDYLADIDTMNHLVDEVIRQRRENPTDSNDLLNLMLTAEDPETGERLDDLNIRQQVLTFLVAGHETTSGLLTFTLYLLLRHPHVLAQAYAEVDRVLPGDTVPDYRHLARLDVIERVLKESLRLWPTAPAFMVAPYKDEVIGGKYRIPRNQGISVHLPALHRDPKVWTDPDVFDIDRFLPENEAKIHPHGYKPFGNGERACIGRQFALTEAKLAVAMILQRFALSDPHDYQLDIKETLTLKPDNFYLRVRRRNERDRLVTEAPASATTEAPAPEHPDVSGEGEPFTVAWGSALGTARDIAEELATRAGDLDFNAQCVTLDNLVGKLPESGILVVVTATYNGYAPDSAKAFEALLDEDGLASVKRPGLRFAVLGCGNTQWVNYQAFPRRMDEAIASTGATRLLERGAADGNGDFEGAVESWLGDFWQTLGETTGCDTANIALPLTLVDSQATRATVLPAQARALTVLHNRELVTEADQLADFTGNRPRSSTRDILIALPKGMSYQTGDHLAIYPTNGDALIQRVCRLLDLSATDLIRTGSDHCPPHLPAGATLSVGQLLAQFLELQEPASRRDIRVLAAHSPCPHTRQALQQLAEDNDRYHREIQEKRQSVLDLLEHYPAIDLPVEVFAALCPPLRARFYSISSSALARPDQVRLTVGTVQAPAWSGKGEYRGVATGFLKDLQEGDEILAYVRQPSPPFAPVSDPAQPMILIAAGTGLAPFRAFLEERAEQAGKGQAIARNLLFIGCRHPAHDQLYPADLEQWQQQGVVTIHPAYSALAGYQHRHVQDALWAARDLVWQTLEAGAPVYVCGDGAQMAPAVRDCLIRIAETCGDMPRERASQWLQTLMQEGRYHQDIFGSQ</sequence>
<keyword evidence="4 12" id="KW-0285">Flavoprotein</keyword>
<dbReference type="SUPFAM" id="SSF48264">
    <property type="entry name" value="Cytochrome P450"/>
    <property type="match status" value="1"/>
</dbReference>
<dbReference type="RefSeq" id="WP_379887570.1">
    <property type="nucleotide sequence ID" value="NZ_JBHSDI010000015.1"/>
</dbReference>
<keyword evidence="10 12" id="KW-0408">Iron</keyword>
<dbReference type="PANTHER" id="PTHR19384:SF17">
    <property type="entry name" value="NADPH--CYTOCHROME P450 REDUCTASE"/>
    <property type="match status" value="1"/>
</dbReference>
<dbReference type="InterPro" id="IPR023173">
    <property type="entry name" value="NADPH_Cyt_P450_Rdtase_alpha"/>
</dbReference>
<comment type="cofactor">
    <cofactor evidence="12">
        <name>heme</name>
        <dbReference type="ChEBI" id="CHEBI:30413"/>
    </cofactor>
</comment>
<evidence type="ECO:0000259" key="15">
    <source>
        <dbReference type="PROSITE" id="PS51384"/>
    </source>
</evidence>
<feature type="region of interest" description="Disordered" evidence="13">
    <location>
        <begin position="1"/>
        <end position="22"/>
    </location>
</feature>
<dbReference type="InterPro" id="IPR029039">
    <property type="entry name" value="Flavoprotein-like_sf"/>
</dbReference>
<keyword evidence="6 12" id="KW-0479">Metal-binding</keyword>
<dbReference type="InterPro" id="IPR036396">
    <property type="entry name" value="Cyt_P450_sf"/>
</dbReference>
<dbReference type="SUPFAM" id="SSF63380">
    <property type="entry name" value="Riboflavin synthase domain-like"/>
    <property type="match status" value="1"/>
</dbReference>
<dbReference type="Proteomes" id="UP001595798">
    <property type="component" value="Unassembled WGS sequence"/>
</dbReference>
<dbReference type="InterPro" id="IPR023206">
    <property type="entry name" value="Bifunctional_P450_P450_red"/>
</dbReference>
<comment type="similarity">
    <text evidence="1 12">In the N-terminal section; belongs to the cytochrome P450 family.</text>
</comment>
<keyword evidence="5 12" id="KW-0288">FMN</keyword>
<dbReference type="PROSITE" id="PS00086">
    <property type="entry name" value="CYTOCHROME_P450"/>
    <property type="match status" value="1"/>
</dbReference>
<evidence type="ECO:0000313" key="17">
    <source>
        <dbReference type="Proteomes" id="UP001595798"/>
    </source>
</evidence>
<dbReference type="Gene3D" id="2.40.30.10">
    <property type="entry name" value="Translation factors"/>
    <property type="match status" value="1"/>
</dbReference>
<keyword evidence="8 12" id="KW-0521">NADP</keyword>